<name>A0A8K0CTQ5_IGNLU</name>
<sequence>MVSSDPFVTSLRPPPQRIYNKFYLEVHQLLAPPESQKESSEEPATTSSEDSSTDIQSDYDSTSSSTSAGHLKETPALETALISKVSEFTTHTDTSAPPPESTSTSEIPSESTFFAHVADDPALWPQIISDKLRLFLTEHEPKHLSRTLKRHEKSSGHLFSVKEYVDLKNDLLEGRRRLWTAVLKRIIEIMTFLARQNLVLRGTTERLYESNNGNFLKLVECISNFDNTLSEHISRIQSAQHRMPHYLGHNIKNELINIISEKIKTIVDLLKQSKYYSIILNCRPDISHKEQLTVIVRFFAGYRYDWTYSLDFLKSINIELGDLRGQGYDNGANMRGKNIRLQKKNLDMNPRAFYVPCAPTALIYHVRVKGCTAVDPEAVHKCLYCDRPFKTFAGLRQHERLEHQEQYNAELEAETQTADNVKYQRSLPSYKLQIEIIRTEREEAGSDVEPEPNMDSPITSPQPGTSINRSPEIFSHNLSIENNNSSFVPILNDIVITPPRSEQDSEVSSFNTFLRECLIKEELTLEDKDLVKLIMIQSEVASERLDRLADDLILCCVPRQGPTSRKKPPYITDRTGNNKYKGRAAERAFAYKRMQNLYYKDKGRLANTIIDHLDSTSTDFPSVESISNTYSNLFGPTENIDDAPVMIKQEVGEVSPSTQKMHRVIRSGGAEKEDFHPKSTFQISGELIKQVNTSDHFSYLGNTYGFAGVFKQNCEYIKTSLSNIHQSPLKPHQKLVVIRQYLMPRLIPHFQILNIDRKLLIYADKLIRQAVKRIAHCPVTIPNAFIHAPLREGGLGICSLLDSVPAILLQRLNNLAAIRNHSAIESTFGSRWGQALLERVERLFLRNGHTTKEVRAYWARNLQNSTSGNGLKQGSDFQYSSLWISDPPKYWSGRDYVKALQLRANVLPTVGTPYNKGEAARCRAGCDRTESLSHVLQGCPSTHWPRIRRHDHIVNIVADAARNKGWTVETEPNIWDTDGNRKKPDLLIKKNNNIIITDIAIYWEGPRSLQLAADTKLNYYSSPPFIEALRRRHPNSTISPPCPTAPLPRPGVAPGYNGHNTPGPPPAPLYLQPGSSFGPHHVISNLTTCNEKTPSSHLPH</sequence>
<keyword evidence="5" id="KW-1185">Reference proteome</keyword>
<dbReference type="PANTHER" id="PTHR45749">
    <property type="match status" value="1"/>
</dbReference>
<protein>
    <recommendedName>
        <fullName evidence="3">C2H2-type domain-containing protein</fullName>
    </recommendedName>
</protein>
<keyword evidence="1" id="KW-0479">Metal-binding</keyword>
<reference evidence="4" key="1">
    <citation type="submission" date="2019-08" db="EMBL/GenBank/DDBJ databases">
        <title>The genome of the North American firefly Photinus pyralis.</title>
        <authorList>
            <consortium name="Photinus pyralis genome working group"/>
            <person name="Fallon T.R."/>
            <person name="Sander Lower S.E."/>
            <person name="Weng J.-K."/>
        </authorList>
    </citation>
    <scope>NUCLEOTIDE SEQUENCE</scope>
    <source>
        <strain evidence="4">TRF0915ILg1</strain>
        <tissue evidence="4">Whole body</tissue>
    </source>
</reference>
<dbReference type="InterPro" id="IPR013087">
    <property type="entry name" value="Znf_C2H2_type"/>
</dbReference>
<keyword evidence="1" id="KW-0862">Zinc</keyword>
<feature type="domain" description="C2H2-type" evidence="3">
    <location>
        <begin position="380"/>
        <end position="408"/>
    </location>
</feature>
<organism evidence="4 5">
    <name type="scientific">Ignelater luminosus</name>
    <name type="common">Cucubano</name>
    <name type="synonym">Pyrophorus luminosus</name>
    <dbReference type="NCBI Taxonomy" id="2038154"/>
    <lineage>
        <taxon>Eukaryota</taxon>
        <taxon>Metazoa</taxon>
        <taxon>Ecdysozoa</taxon>
        <taxon>Arthropoda</taxon>
        <taxon>Hexapoda</taxon>
        <taxon>Insecta</taxon>
        <taxon>Pterygota</taxon>
        <taxon>Neoptera</taxon>
        <taxon>Endopterygota</taxon>
        <taxon>Coleoptera</taxon>
        <taxon>Polyphaga</taxon>
        <taxon>Elateriformia</taxon>
        <taxon>Elateroidea</taxon>
        <taxon>Elateridae</taxon>
        <taxon>Agrypninae</taxon>
        <taxon>Pyrophorini</taxon>
        <taxon>Ignelater</taxon>
    </lineage>
</organism>
<gene>
    <name evidence="4" type="ORF">ILUMI_12698</name>
</gene>
<dbReference type="EMBL" id="VTPC01007959">
    <property type="protein sequence ID" value="KAF2893480.1"/>
    <property type="molecule type" value="Genomic_DNA"/>
</dbReference>
<keyword evidence="1" id="KW-0863">Zinc-finger</keyword>
<accession>A0A8K0CTQ5</accession>
<dbReference type="PROSITE" id="PS00028">
    <property type="entry name" value="ZINC_FINGER_C2H2_1"/>
    <property type="match status" value="1"/>
</dbReference>
<feature type="compositionally biased region" description="Low complexity" evidence="2">
    <location>
        <begin position="42"/>
        <end position="67"/>
    </location>
</feature>
<feature type="compositionally biased region" description="Polar residues" evidence="2">
    <location>
        <begin position="456"/>
        <end position="466"/>
    </location>
</feature>
<dbReference type="Proteomes" id="UP000801492">
    <property type="component" value="Unassembled WGS sequence"/>
</dbReference>
<feature type="region of interest" description="Disordered" evidence="2">
    <location>
        <begin position="30"/>
        <end position="73"/>
    </location>
</feature>
<evidence type="ECO:0000256" key="2">
    <source>
        <dbReference type="SAM" id="MobiDB-lite"/>
    </source>
</evidence>
<dbReference type="GO" id="GO:0008270">
    <property type="term" value="F:zinc ion binding"/>
    <property type="evidence" value="ECO:0007669"/>
    <property type="project" value="UniProtKB-KW"/>
</dbReference>
<proteinExistence type="predicted"/>
<dbReference type="PROSITE" id="PS50157">
    <property type="entry name" value="ZINC_FINGER_C2H2_2"/>
    <property type="match status" value="1"/>
</dbReference>
<evidence type="ECO:0000313" key="5">
    <source>
        <dbReference type="Proteomes" id="UP000801492"/>
    </source>
</evidence>
<evidence type="ECO:0000256" key="1">
    <source>
        <dbReference type="PROSITE-ProRule" id="PRU00042"/>
    </source>
</evidence>
<feature type="region of interest" description="Disordered" evidence="2">
    <location>
        <begin position="442"/>
        <end position="466"/>
    </location>
</feature>
<comment type="caution">
    <text evidence="4">The sequence shown here is derived from an EMBL/GenBank/DDBJ whole genome shotgun (WGS) entry which is preliminary data.</text>
</comment>
<dbReference type="PANTHER" id="PTHR45749:SF35">
    <property type="entry name" value="AC-LIKE TRANSPOSASE-RELATED"/>
    <property type="match status" value="1"/>
</dbReference>
<feature type="region of interest" description="Disordered" evidence="2">
    <location>
        <begin position="89"/>
        <end position="108"/>
    </location>
</feature>
<dbReference type="AlphaFoldDB" id="A0A8K0CTQ5"/>
<dbReference type="OrthoDB" id="8197617at2759"/>
<evidence type="ECO:0000313" key="4">
    <source>
        <dbReference type="EMBL" id="KAF2893480.1"/>
    </source>
</evidence>
<evidence type="ECO:0000259" key="3">
    <source>
        <dbReference type="PROSITE" id="PS50157"/>
    </source>
</evidence>